<feature type="compositionally biased region" description="Basic and acidic residues" evidence="5">
    <location>
        <begin position="151"/>
        <end position="162"/>
    </location>
</feature>
<dbReference type="InterPro" id="IPR033590">
    <property type="entry name" value="PPP1R35"/>
</dbReference>
<dbReference type="GO" id="GO:0005814">
    <property type="term" value="C:centriole"/>
    <property type="evidence" value="ECO:0007669"/>
    <property type="project" value="UniProtKB-SubCell"/>
</dbReference>
<dbReference type="Pfam" id="PF15503">
    <property type="entry name" value="PPP1R35_C"/>
    <property type="match status" value="1"/>
</dbReference>
<dbReference type="AlphaFoldDB" id="A0AAV6PBB0"/>
<organism evidence="7 8">
    <name type="scientific">Solea senegalensis</name>
    <name type="common">Senegalese sole</name>
    <dbReference type="NCBI Taxonomy" id="28829"/>
    <lineage>
        <taxon>Eukaryota</taxon>
        <taxon>Metazoa</taxon>
        <taxon>Chordata</taxon>
        <taxon>Craniata</taxon>
        <taxon>Vertebrata</taxon>
        <taxon>Euteleostomi</taxon>
        <taxon>Actinopterygii</taxon>
        <taxon>Neopterygii</taxon>
        <taxon>Teleostei</taxon>
        <taxon>Neoteleostei</taxon>
        <taxon>Acanthomorphata</taxon>
        <taxon>Carangaria</taxon>
        <taxon>Pleuronectiformes</taxon>
        <taxon>Pleuronectoidei</taxon>
        <taxon>Soleidae</taxon>
        <taxon>Solea</taxon>
    </lineage>
</organism>
<comment type="similarity">
    <text evidence="4">Belongs to the PPP1R35 family.</text>
</comment>
<dbReference type="GO" id="GO:0045724">
    <property type="term" value="P:positive regulation of cilium assembly"/>
    <property type="evidence" value="ECO:0007669"/>
    <property type="project" value="TreeGrafter"/>
</dbReference>
<evidence type="ECO:0000313" key="7">
    <source>
        <dbReference type="EMBL" id="KAG7453467.1"/>
    </source>
</evidence>
<comment type="caution">
    <text evidence="7">The sequence shown here is derived from an EMBL/GenBank/DDBJ whole genome shotgun (WGS) entry which is preliminary data.</text>
</comment>
<evidence type="ECO:0000259" key="6">
    <source>
        <dbReference type="Pfam" id="PF15503"/>
    </source>
</evidence>
<feature type="non-terminal residue" evidence="7">
    <location>
        <position position="1"/>
    </location>
</feature>
<evidence type="ECO:0000256" key="5">
    <source>
        <dbReference type="SAM" id="MobiDB-lite"/>
    </source>
</evidence>
<dbReference type="EMBL" id="JAGKHQ010001896">
    <property type="protein sequence ID" value="KAG7453467.1"/>
    <property type="molecule type" value="Genomic_DNA"/>
</dbReference>
<dbReference type="GO" id="GO:0019902">
    <property type="term" value="F:phosphatase binding"/>
    <property type="evidence" value="ECO:0007669"/>
    <property type="project" value="InterPro"/>
</dbReference>
<dbReference type="PANTHER" id="PTHR28625">
    <property type="entry name" value="PROTEIN PHOSPHATASE 1 REGULATORY SUBUNIT 35"/>
    <property type="match status" value="1"/>
</dbReference>
<evidence type="ECO:0000256" key="2">
    <source>
        <dbReference type="ARBA" id="ARBA00022490"/>
    </source>
</evidence>
<feature type="domain" description="Protein phosphatase 1 regulatory subunit 35 C-terminal" evidence="6">
    <location>
        <begin position="19"/>
        <end position="155"/>
    </location>
</feature>
<comment type="subcellular location">
    <subcellularLocation>
        <location evidence="1">Cytoplasm</location>
        <location evidence="1">Cytoskeleton</location>
        <location evidence="1">Microtubule organizing center</location>
        <location evidence="1">Centrosome</location>
        <location evidence="1">Centriole</location>
    </subcellularLocation>
</comment>
<name>A0AAV6PBB0_SOLSE</name>
<dbReference type="InterPro" id="IPR029135">
    <property type="entry name" value="PPP1R35_C"/>
</dbReference>
<proteinExistence type="inferred from homology"/>
<keyword evidence="2" id="KW-0963">Cytoplasm</keyword>
<dbReference type="PANTHER" id="PTHR28625:SF1">
    <property type="entry name" value="PROTEIN PHOSPHATASE 1 REGULATORY SUBUNIT 35"/>
    <property type="match status" value="1"/>
</dbReference>
<feature type="region of interest" description="Disordered" evidence="5">
    <location>
        <begin position="123"/>
        <end position="162"/>
    </location>
</feature>
<evidence type="ECO:0000313" key="8">
    <source>
        <dbReference type="Proteomes" id="UP000693946"/>
    </source>
</evidence>
<reference evidence="7 8" key="1">
    <citation type="journal article" date="2021" name="Sci. Rep.">
        <title>Chromosome anchoring in Senegalese sole (Solea senegalensis) reveals sex-associated markers and genome rearrangements in flatfish.</title>
        <authorList>
            <person name="Guerrero-Cozar I."/>
            <person name="Gomez-Garrido J."/>
            <person name="Berbel C."/>
            <person name="Martinez-Blanch J.F."/>
            <person name="Alioto T."/>
            <person name="Claros M.G."/>
            <person name="Gagnaire P.A."/>
            <person name="Manchado M."/>
        </authorList>
    </citation>
    <scope>NUCLEOTIDE SEQUENCE [LARGE SCALE GENOMIC DNA]</scope>
    <source>
        <strain evidence="7">Sse05_10M</strain>
    </source>
</reference>
<evidence type="ECO:0000256" key="3">
    <source>
        <dbReference type="ARBA" id="ARBA00023212"/>
    </source>
</evidence>
<keyword evidence="3" id="KW-0206">Cytoskeleton</keyword>
<evidence type="ECO:0000256" key="4">
    <source>
        <dbReference type="ARBA" id="ARBA00029452"/>
    </source>
</evidence>
<sequence>LRQLLECPADPGCTESAGLNSTLALKAELQSLQGAEFNSQRAIQETLRRSERTKNLINARATEVVNVSRSQHLFTSLVSVSVQKDRLLSQTLHDRALTHPHSQDLRAAHGPSLDIFMSSNMVRQKPLPPNEEPVHDKPKPSSRPAHSTFDLFRRQRRWEGTS</sequence>
<dbReference type="Proteomes" id="UP000693946">
    <property type="component" value="Unassembled WGS sequence"/>
</dbReference>
<dbReference type="GO" id="GO:1903724">
    <property type="term" value="P:positive regulation of centriole elongation"/>
    <property type="evidence" value="ECO:0007669"/>
    <property type="project" value="TreeGrafter"/>
</dbReference>
<gene>
    <name evidence="7" type="ORF">JOB18_025035</name>
</gene>
<evidence type="ECO:0000256" key="1">
    <source>
        <dbReference type="ARBA" id="ARBA00004114"/>
    </source>
</evidence>
<keyword evidence="8" id="KW-1185">Reference proteome</keyword>
<protein>
    <recommendedName>
        <fullName evidence="6">Protein phosphatase 1 regulatory subunit 35 C-terminal domain-containing protein</fullName>
    </recommendedName>
</protein>
<accession>A0AAV6PBB0</accession>